<dbReference type="PANTHER" id="PTHR13812">
    <property type="entry name" value="KETIMINE REDUCTASE MU-CRYSTALLIN"/>
    <property type="match status" value="1"/>
</dbReference>
<dbReference type="GO" id="GO:0016491">
    <property type="term" value="F:oxidoreductase activity"/>
    <property type="evidence" value="ECO:0007669"/>
    <property type="project" value="UniProtKB-ARBA"/>
</dbReference>
<keyword evidence="3" id="KW-1185">Reference proteome</keyword>
<dbReference type="RefSeq" id="WP_135264296.1">
    <property type="nucleotide sequence ID" value="NZ_SMLM01000002.1"/>
</dbReference>
<dbReference type="GO" id="GO:0005737">
    <property type="term" value="C:cytoplasm"/>
    <property type="evidence" value="ECO:0007669"/>
    <property type="project" value="TreeGrafter"/>
</dbReference>
<dbReference type="OrthoDB" id="5293744at2"/>
<organism evidence="2 3">
    <name type="scientific">Ramlibacter henchirensis</name>
    <dbReference type="NCBI Taxonomy" id="204072"/>
    <lineage>
        <taxon>Bacteria</taxon>
        <taxon>Pseudomonadati</taxon>
        <taxon>Pseudomonadota</taxon>
        <taxon>Betaproteobacteria</taxon>
        <taxon>Burkholderiales</taxon>
        <taxon>Comamonadaceae</taxon>
        <taxon>Ramlibacter</taxon>
    </lineage>
</organism>
<evidence type="ECO:0000313" key="3">
    <source>
        <dbReference type="Proteomes" id="UP000298180"/>
    </source>
</evidence>
<protein>
    <submittedName>
        <fullName evidence="2">Ornithine cyclodeaminase family protein</fullName>
    </submittedName>
</protein>
<dbReference type="PIRSF" id="PIRSF001439">
    <property type="entry name" value="CryM"/>
    <property type="match status" value="1"/>
</dbReference>
<dbReference type="EMBL" id="SMLM01000002">
    <property type="protein sequence ID" value="TFZ02772.1"/>
    <property type="molecule type" value="Genomic_DNA"/>
</dbReference>
<reference evidence="2 3" key="1">
    <citation type="submission" date="2019-03" db="EMBL/GenBank/DDBJ databases">
        <title>Ramlibacter henchirensis DSM 14656, whole genome shotgun sequence.</title>
        <authorList>
            <person name="Zhang X."/>
            <person name="Feng G."/>
            <person name="Zhu H."/>
        </authorList>
    </citation>
    <scope>NUCLEOTIDE SEQUENCE [LARGE SCALE GENOMIC DNA]</scope>
    <source>
        <strain evidence="2 3">DSM 14656</strain>
    </source>
</reference>
<proteinExistence type="inferred from homology"/>
<dbReference type="InterPro" id="IPR003462">
    <property type="entry name" value="ODC_Mu_crystall"/>
</dbReference>
<name>A0A4Z0BVP0_9BURK</name>
<dbReference type="InterPro" id="IPR036291">
    <property type="entry name" value="NAD(P)-bd_dom_sf"/>
</dbReference>
<dbReference type="SUPFAM" id="SSF51735">
    <property type="entry name" value="NAD(P)-binding Rossmann-fold domains"/>
    <property type="match status" value="1"/>
</dbReference>
<dbReference type="AlphaFoldDB" id="A0A4Z0BVP0"/>
<evidence type="ECO:0000313" key="2">
    <source>
        <dbReference type="EMBL" id="TFZ02772.1"/>
    </source>
</evidence>
<dbReference type="Pfam" id="PF02423">
    <property type="entry name" value="OCD_Mu_crystall"/>
    <property type="match status" value="1"/>
</dbReference>
<gene>
    <name evidence="2" type="ORF">EZ313_16130</name>
</gene>
<evidence type="ECO:0000256" key="1">
    <source>
        <dbReference type="ARBA" id="ARBA00008903"/>
    </source>
</evidence>
<sequence>MALFLNEKQVDELLSLKEAIDALEQPIREQGLGLAFNKPRTIVKGGKGSVSVLPAAIPSIGSMGFKTYTVGPEGARFWLMLFAETGELQSLMESENISRIRTGAATAIATKYMSRANSKVAAILGTGHHAPTQLEAVCAARPIERVYAWSRTPANVVAFCEKMTRKLGIPVEPAPTARDAVREADIVTTITSSMEPVLFGDWLRAGTHVNLVGAMKITCREADSRVLERADVLAVDDVEQSKAEAAEFVLAVKEGKLKWQDVLELSQVVASDTPKRTSADAITVFKSHGIGLWDVAAAARVYQLAKRQSVGVHLPIEQPVVVLGGGDPSRIKV</sequence>
<dbReference type="Gene3D" id="3.40.50.720">
    <property type="entry name" value="NAD(P)-binding Rossmann-like Domain"/>
    <property type="match status" value="1"/>
</dbReference>
<dbReference type="InterPro" id="IPR023401">
    <property type="entry name" value="ODC_N"/>
</dbReference>
<dbReference type="PANTHER" id="PTHR13812:SF19">
    <property type="entry name" value="KETIMINE REDUCTASE MU-CRYSTALLIN"/>
    <property type="match status" value="1"/>
</dbReference>
<comment type="caution">
    <text evidence="2">The sequence shown here is derived from an EMBL/GenBank/DDBJ whole genome shotgun (WGS) entry which is preliminary data.</text>
</comment>
<dbReference type="Proteomes" id="UP000298180">
    <property type="component" value="Unassembled WGS sequence"/>
</dbReference>
<accession>A0A4Z0BVP0</accession>
<dbReference type="FunFam" id="3.40.50.720:FF:000311">
    <property type="entry name" value="Ornithine cyclodeaminase"/>
    <property type="match status" value="1"/>
</dbReference>
<dbReference type="GO" id="GO:0019752">
    <property type="term" value="P:carboxylic acid metabolic process"/>
    <property type="evidence" value="ECO:0007669"/>
    <property type="project" value="UniProtKB-ARBA"/>
</dbReference>
<comment type="similarity">
    <text evidence="1">Belongs to the ornithine cyclodeaminase/mu-crystallin family.</text>
</comment>
<dbReference type="Gene3D" id="3.30.1780.10">
    <property type="entry name" value="ornithine cyclodeaminase, domain 1"/>
    <property type="match status" value="1"/>
</dbReference>